<feature type="compositionally biased region" description="Low complexity" evidence="1">
    <location>
        <begin position="210"/>
        <end position="247"/>
    </location>
</feature>
<feature type="compositionally biased region" description="Polar residues" evidence="1">
    <location>
        <begin position="27"/>
        <end position="43"/>
    </location>
</feature>
<proteinExistence type="predicted"/>
<sequence>MHNYYYSPASDVSSSSRQSASVPAVSTHPNAYSPSWSTQQQRASGSYNSLFDIYGYAPESPWSEPEELDEDDSASYLDDEAMDTEEDFSASPISPYSPQSPFASRTVLSGLNAPPSRTSDASRYPDASTSRSAPQSRRPHGWTSHTHGKAFHGSPQYAYNPETGIEYAYEHGAACKITDAEHSQTCSGQNCPCTSTTDYYAASSDSDGLTTTTFSSPDSSPQSEASHPSSGPFPYSPLSSSPRRMSPYGDHNNAQPRHIANPYPASASTQTYVYSKPQPFTSSLLPPPPPELPLHQPRPTRRFNVHKLDDLAASYAQA</sequence>
<dbReference type="AlphaFoldDB" id="A0A0D7BSQ6"/>
<feature type="region of interest" description="Disordered" evidence="1">
    <location>
        <begin position="197"/>
        <end position="298"/>
    </location>
</feature>
<keyword evidence="3" id="KW-1185">Reference proteome</keyword>
<evidence type="ECO:0000256" key="1">
    <source>
        <dbReference type="SAM" id="MobiDB-lite"/>
    </source>
</evidence>
<reference evidence="2 3" key="1">
    <citation type="journal article" date="2015" name="Fungal Genet. Biol.">
        <title>Evolution of novel wood decay mechanisms in Agaricales revealed by the genome sequences of Fistulina hepatica and Cylindrobasidium torrendii.</title>
        <authorList>
            <person name="Floudas D."/>
            <person name="Held B.W."/>
            <person name="Riley R."/>
            <person name="Nagy L.G."/>
            <person name="Koehler G."/>
            <person name="Ransdell A.S."/>
            <person name="Younus H."/>
            <person name="Chow J."/>
            <person name="Chiniquy J."/>
            <person name="Lipzen A."/>
            <person name="Tritt A."/>
            <person name="Sun H."/>
            <person name="Haridas S."/>
            <person name="LaButti K."/>
            <person name="Ohm R.A."/>
            <person name="Kues U."/>
            <person name="Blanchette R.A."/>
            <person name="Grigoriev I.V."/>
            <person name="Minto R.E."/>
            <person name="Hibbett D.S."/>
        </authorList>
    </citation>
    <scope>NUCLEOTIDE SEQUENCE [LARGE SCALE GENOMIC DNA]</scope>
    <source>
        <strain evidence="2 3">FP15055 ss-10</strain>
    </source>
</reference>
<dbReference type="EMBL" id="KN880436">
    <property type="protein sequence ID" value="KIY73442.1"/>
    <property type="molecule type" value="Genomic_DNA"/>
</dbReference>
<feature type="compositionally biased region" description="Low complexity" evidence="1">
    <location>
        <begin position="1"/>
        <end position="26"/>
    </location>
</feature>
<evidence type="ECO:0000313" key="3">
    <source>
        <dbReference type="Proteomes" id="UP000054007"/>
    </source>
</evidence>
<gene>
    <name evidence="2" type="ORF">CYLTODRAFT_485587</name>
</gene>
<protein>
    <submittedName>
        <fullName evidence="2">Uncharacterized protein</fullName>
    </submittedName>
</protein>
<feature type="compositionally biased region" description="Acidic residues" evidence="1">
    <location>
        <begin position="64"/>
        <end position="88"/>
    </location>
</feature>
<accession>A0A0D7BSQ6</accession>
<evidence type="ECO:0000313" key="2">
    <source>
        <dbReference type="EMBL" id="KIY73442.1"/>
    </source>
</evidence>
<feature type="compositionally biased region" description="Polar residues" evidence="1">
    <location>
        <begin position="197"/>
        <end position="209"/>
    </location>
</feature>
<feature type="region of interest" description="Disordered" evidence="1">
    <location>
        <begin position="58"/>
        <end position="159"/>
    </location>
</feature>
<feature type="region of interest" description="Disordered" evidence="1">
    <location>
        <begin position="1"/>
        <end position="43"/>
    </location>
</feature>
<dbReference type="Proteomes" id="UP000054007">
    <property type="component" value="Unassembled WGS sequence"/>
</dbReference>
<feature type="compositionally biased region" description="Polar residues" evidence="1">
    <location>
        <begin position="91"/>
        <end position="135"/>
    </location>
</feature>
<name>A0A0D7BSQ6_9AGAR</name>
<organism evidence="2 3">
    <name type="scientific">Cylindrobasidium torrendii FP15055 ss-10</name>
    <dbReference type="NCBI Taxonomy" id="1314674"/>
    <lineage>
        <taxon>Eukaryota</taxon>
        <taxon>Fungi</taxon>
        <taxon>Dikarya</taxon>
        <taxon>Basidiomycota</taxon>
        <taxon>Agaricomycotina</taxon>
        <taxon>Agaricomycetes</taxon>
        <taxon>Agaricomycetidae</taxon>
        <taxon>Agaricales</taxon>
        <taxon>Marasmiineae</taxon>
        <taxon>Physalacriaceae</taxon>
        <taxon>Cylindrobasidium</taxon>
    </lineage>
</organism>